<evidence type="ECO:0000313" key="9">
    <source>
        <dbReference type="EMBL" id="VEU77910.1"/>
    </source>
</evidence>
<dbReference type="OrthoDB" id="9787837at2"/>
<dbReference type="PANTHER" id="PTHR43744:SF12">
    <property type="entry name" value="ABC TRANSPORTER PERMEASE PROTEIN MG189-RELATED"/>
    <property type="match status" value="1"/>
</dbReference>
<evidence type="ECO:0000256" key="4">
    <source>
        <dbReference type="ARBA" id="ARBA00022692"/>
    </source>
</evidence>
<accession>A0A449B9P1</accession>
<comment type="similarity">
    <text evidence="7">Belongs to the binding-protein-dependent transport system permease family.</text>
</comment>
<dbReference type="InterPro" id="IPR035906">
    <property type="entry name" value="MetI-like_sf"/>
</dbReference>
<dbReference type="Gene3D" id="1.10.3720.10">
    <property type="entry name" value="MetI-like"/>
    <property type="match status" value="1"/>
</dbReference>
<dbReference type="Pfam" id="PF00528">
    <property type="entry name" value="BPD_transp_1"/>
    <property type="match status" value="1"/>
</dbReference>
<organism evidence="9 10">
    <name type="scientific">Mycoplasmopsis columbinasalis</name>
    <dbReference type="NCBI Taxonomy" id="114880"/>
    <lineage>
        <taxon>Bacteria</taxon>
        <taxon>Bacillati</taxon>
        <taxon>Mycoplasmatota</taxon>
        <taxon>Mycoplasmoidales</taxon>
        <taxon>Metamycoplasmataceae</taxon>
        <taxon>Mycoplasmopsis</taxon>
    </lineage>
</organism>
<dbReference type="AlphaFoldDB" id="A0A449B9P1"/>
<dbReference type="SUPFAM" id="SSF161098">
    <property type="entry name" value="MetI-like"/>
    <property type="match status" value="1"/>
</dbReference>
<dbReference type="PANTHER" id="PTHR43744">
    <property type="entry name" value="ABC TRANSPORTER PERMEASE PROTEIN MG189-RELATED-RELATED"/>
    <property type="match status" value="1"/>
</dbReference>
<dbReference type="GO" id="GO:0055085">
    <property type="term" value="P:transmembrane transport"/>
    <property type="evidence" value="ECO:0007669"/>
    <property type="project" value="InterPro"/>
</dbReference>
<sequence length="330" mass="36918">MFEKKLKLQQWFLKKRLSRNKEITANQVHETRFSAMAGGLFLKMLALSFFALIVLFPFFFMIMIALMSKEQADALKTDFSLIPTDGLHFENFGKAAKGSLVTSYGAALGLTFTNVLFSIVFKTLITMLAGYAFALKRWKGKNILWSFFIALLVLPEIALLSGQYAVIIYFDNTYQIRSSYGGMVTTLALPFIASVFSALMFRNAFEAIPNRIKEVAAVDGATGAKYFFKVAVPMVTPTMLTVIILTALASWNSYLWPSLVVPASSNYRVLSLWIFEVGIDRESLDSDARVLQNIKMAGVILAILPMFGAYLLFRKRIMRSISKQGSTIKG</sequence>
<keyword evidence="4 7" id="KW-0812">Transmembrane</keyword>
<dbReference type="KEGG" id="mcob:NCTC10184_00123"/>
<keyword evidence="6 7" id="KW-0472">Membrane</keyword>
<keyword evidence="2 7" id="KW-0813">Transport</keyword>
<name>A0A449B9P1_9BACT</name>
<proteinExistence type="inferred from homology"/>
<protein>
    <submittedName>
        <fullName evidence="9">Inner membrane ABC transporter permease protein ycjP</fullName>
    </submittedName>
</protein>
<evidence type="ECO:0000313" key="10">
    <source>
        <dbReference type="Proteomes" id="UP000290876"/>
    </source>
</evidence>
<evidence type="ECO:0000256" key="6">
    <source>
        <dbReference type="ARBA" id="ARBA00023136"/>
    </source>
</evidence>
<dbReference type="GO" id="GO:0005886">
    <property type="term" value="C:plasma membrane"/>
    <property type="evidence" value="ECO:0007669"/>
    <property type="project" value="UniProtKB-SubCell"/>
</dbReference>
<dbReference type="Proteomes" id="UP000290876">
    <property type="component" value="Chromosome"/>
</dbReference>
<keyword evidence="5 7" id="KW-1133">Transmembrane helix</keyword>
<dbReference type="EMBL" id="LR215043">
    <property type="protein sequence ID" value="VEU77910.1"/>
    <property type="molecule type" value="Genomic_DNA"/>
</dbReference>
<keyword evidence="3" id="KW-1003">Cell membrane</keyword>
<gene>
    <name evidence="9" type="primary">ycjP</name>
    <name evidence="9" type="ORF">NCTC10184_00123</name>
</gene>
<evidence type="ECO:0000259" key="8">
    <source>
        <dbReference type="PROSITE" id="PS50928"/>
    </source>
</evidence>
<feature type="transmembrane region" description="Helical" evidence="7">
    <location>
        <begin position="226"/>
        <end position="251"/>
    </location>
</feature>
<evidence type="ECO:0000256" key="2">
    <source>
        <dbReference type="ARBA" id="ARBA00022448"/>
    </source>
</evidence>
<dbReference type="CDD" id="cd06261">
    <property type="entry name" value="TM_PBP2"/>
    <property type="match status" value="1"/>
</dbReference>
<keyword evidence="10" id="KW-1185">Reference proteome</keyword>
<feature type="transmembrane region" description="Helical" evidence="7">
    <location>
        <begin position="182"/>
        <end position="205"/>
    </location>
</feature>
<evidence type="ECO:0000256" key="7">
    <source>
        <dbReference type="RuleBase" id="RU363032"/>
    </source>
</evidence>
<feature type="transmembrane region" description="Helical" evidence="7">
    <location>
        <begin position="115"/>
        <end position="135"/>
    </location>
</feature>
<evidence type="ECO:0000256" key="3">
    <source>
        <dbReference type="ARBA" id="ARBA00022475"/>
    </source>
</evidence>
<feature type="transmembrane region" description="Helical" evidence="7">
    <location>
        <begin position="40"/>
        <end position="66"/>
    </location>
</feature>
<evidence type="ECO:0000256" key="5">
    <source>
        <dbReference type="ARBA" id="ARBA00022989"/>
    </source>
</evidence>
<reference evidence="9 10" key="1">
    <citation type="submission" date="2019-01" db="EMBL/GenBank/DDBJ databases">
        <authorList>
            <consortium name="Pathogen Informatics"/>
        </authorList>
    </citation>
    <scope>NUCLEOTIDE SEQUENCE [LARGE SCALE GENOMIC DNA]</scope>
    <source>
        <strain evidence="9 10">NCTC10184</strain>
    </source>
</reference>
<dbReference type="PROSITE" id="PS50928">
    <property type="entry name" value="ABC_TM1"/>
    <property type="match status" value="1"/>
</dbReference>
<feature type="domain" description="ABC transmembrane type-1" evidence="8">
    <location>
        <begin position="108"/>
        <end position="312"/>
    </location>
</feature>
<evidence type="ECO:0000256" key="1">
    <source>
        <dbReference type="ARBA" id="ARBA00004651"/>
    </source>
</evidence>
<dbReference type="RefSeq" id="WP_129622768.1">
    <property type="nucleotide sequence ID" value="NZ_LR215043.1"/>
</dbReference>
<feature type="transmembrane region" description="Helical" evidence="7">
    <location>
        <begin position="294"/>
        <end position="313"/>
    </location>
</feature>
<feature type="transmembrane region" description="Helical" evidence="7">
    <location>
        <begin position="147"/>
        <end position="170"/>
    </location>
</feature>
<comment type="subcellular location">
    <subcellularLocation>
        <location evidence="1 7">Cell membrane</location>
        <topology evidence="1 7">Multi-pass membrane protein</topology>
    </subcellularLocation>
</comment>
<dbReference type="InterPro" id="IPR000515">
    <property type="entry name" value="MetI-like"/>
</dbReference>